<keyword evidence="1" id="KW-0812">Transmembrane</keyword>
<keyword evidence="1" id="KW-1133">Transmembrane helix</keyword>
<evidence type="ECO:0000313" key="2">
    <source>
        <dbReference type="EMBL" id="JAS33192.1"/>
    </source>
</evidence>
<protein>
    <submittedName>
        <fullName evidence="2">Uncharacterized protein</fullName>
    </submittedName>
</protein>
<gene>
    <name evidence="2" type="ORF">g.25184</name>
</gene>
<dbReference type="AlphaFoldDB" id="A0A1B6E5H7"/>
<accession>A0A1B6E5H7</accession>
<keyword evidence="1" id="KW-0472">Membrane</keyword>
<name>A0A1B6E5H7_9HEMI</name>
<dbReference type="EMBL" id="GEDC01004106">
    <property type="protein sequence ID" value="JAS33192.1"/>
    <property type="molecule type" value="Transcribed_RNA"/>
</dbReference>
<evidence type="ECO:0000256" key="1">
    <source>
        <dbReference type="SAM" id="Phobius"/>
    </source>
</evidence>
<feature type="non-terminal residue" evidence="2">
    <location>
        <position position="1"/>
    </location>
</feature>
<proteinExistence type="predicted"/>
<feature type="transmembrane region" description="Helical" evidence="1">
    <location>
        <begin position="274"/>
        <end position="296"/>
    </location>
</feature>
<organism evidence="2">
    <name type="scientific">Clastoptera arizonana</name>
    <name type="common">Arizona spittle bug</name>
    <dbReference type="NCBI Taxonomy" id="38151"/>
    <lineage>
        <taxon>Eukaryota</taxon>
        <taxon>Metazoa</taxon>
        <taxon>Ecdysozoa</taxon>
        <taxon>Arthropoda</taxon>
        <taxon>Hexapoda</taxon>
        <taxon>Insecta</taxon>
        <taxon>Pterygota</taxon>
        <taxon>Neoptera</taxon>
        <taxon>Paraneoptera</taxon>
        <taxon>Hemiptera</taxon>
        <taxon>Auchenorrhyncha</taxon>
        <taxon>Cercopoidea</taxon>
        <taxon>Clastopteridae</taxon>
        <taxon>Clastoptera</taxon>
    </lineage>
</organism>
<sequence>RTLPKTSSESDITTIKLCLKVLIKPHPKPLPPLNWSFMNKLFDREDTELTALVVSLLAKQAQISPTARIIVESYISENLTNDKIEFLYSLLPDLCRGIPSNSLQPFMDTTIHTAIKDNDLKLFKMILSTIKNILHKETIHEANSMILRQHIQDLWPQIGSQHELFNDYLSCVYELPTSSIEEMSSTSNLWELTQTICQKTIKLRCFMALAPDTSDPITWLNGVIDIGTSNAIDQSVVIEELTTIFSRLHDHPSVWDWLLKLLGQIYNIVEKKQVGLNFLVNIFIIAVDWFSGYAFLGLNENFVFLRFPQAITHLVKCHGDSKLMAEWLKFLADQHDLDSRYPPMFSLAAKAILSNLVC</sequence>
<reference evidence="2" key="1">
    <citation type="submission" date="2015-12" db="EMBL/GenBank/DDBJ databases">
        <title>De novo transcriptome assembly of four potential Pierce s Disease insect vectors from Arizona vineyards.</title>
        <authorList>
            <person name="Tassone E.E."/>
        </authorList>
    </citation>
    <scope>NUCLEOTIDE SEQUENCE</scope>
</reference>